<evidence type="ECO:0000313" key="3">
    <source>
        <dbReference type="Proteomes" id="UP000198304"/>
    </source>
</evidence>
<feature type="coiled-coil region" evidence="1">
    <location>
        <begin position="92"/>
        <end position="119"/>
    </location>
</feature>
<keyword evidence="1" id="KW-0175">Coiled coil</keyword>
<sequence>MADMTSNLEGSWSKRKAEARKKALDAIREMQMKDEPVNFNSVHNRSGVSKNYLYNEPEIRKSIEECRQQEKSRLVVRKVKYDKTSQSKDVIIQAKEKRIAKLEEENRKLKHELEVLRGLLYNTK</sequence>
<dbReference type="EMBL" id="FZOJ01000077">
    <property type="protein sequence ID" value="SNT29016.1"/>
    <property type="molecule type" value="Genomic_DNA"/>
</dbReference>
<proteinExistence type="predicted"/>
<dbReference type="InterPro" id="IPR046229">
    <property type="entry name" value="TnpC-like"/>
</dbReference>
<dbReference type="RefSeq" id="WP_089285659.1">
    <property type="nucleotide sequence ID" value="NZ_FZOJ01000077.1"/>
</dbReference>
<keyword evidence="3" id="KW-1185">Reference proteome</keyword>
<evidence type="ECO:0000313" key="2">
    <source>
        <dbReference type="EMBL" id="SNT29016.1"/>
    </source>
</evidence>
<evidence type="ECO:0000256" key="1">
    <source>
        <dbReference type="SAM" id="Coils"/>
    </source>
</evidence>
<gene>
    <name evidence="2" type="ORF">SAMN05446037_10773</name>
</gene>
<evidence type="ECO:0008006" key="4">
    <source>
        <dbReference type="Google" id="ProtNLM"/>
    </source>
</evidence>
<name>A0A239LEE7_9FIRM</name>
<protein>
    <recommendedName>
        <fullName evidence="4">Transposase</fullName>
    </recommendedName>
</protein>
<dbReference type="Proteomes" id="UP000198304">
    <property type="component" value="Unassembled WGS sequence"/>
</dbReference>
<dbReference type="AlphaFoldDB" id="A0A239LEE7"/>
<dbReference type="OrthoDB" id="1707883at2"/>
<reference evidence="2 3" key="1">
    <citation type="submission" date="2017-06" db="EMBL/GenBank/DDBJ databases">
        <authorList>
            <person name="Kim H.J."/>
            <person name="Triplett B.A."/>
        </authorList>
    </citation>
    <scope>NUCLEOTIDE SEQUENCE [LARGE SCALE GENOMIC DNA]</scope>
    <source>
        <strain evidence="2 3">SCA</strain>
    </source>
</reference>
<accession>A0A239LEE7</accession>
<dbReference type="Pfam" id="PF19776">
    <property type="entry name" value="DUF6262"/>
    <property type="match status" value="1"/>
</dbReference>
<organism evidence="2 3">
    <name type="scientific">Anaerovirgula multivorans</name>
    <dbReference type="NCBI Taxonomy" id="312168"/>
    <lineage>
        <taxon>Bacteria</taxon>
        <taxon>Bacillati</taxon>
        <taxon>Bacillota</taxon>
        <taxon>Clostridia</taxon>
        <taxon>Peptostreptococcales</taxon>
        <taxon>Natronincolaceae</taxon>
        <taxon>Anaerovirgula</taxon>
    </lineage>
</organism>